<dbReference type="GO" id="GO:0071025">
    <property type="term" value="P:RNA surveillance"/>
    <property type="evidence" value="ECO:0007669"/>
    <property type="project" value="InterPro"/>
</dbReference>
<evidence type="ECO:0000256" key="5">
    <source>
        <dbReference type="ARBA" id="ARBA00022722"/>
    </source>
</evidence>
<keyword evidence="6 9" id="KW-0479">Metal-binding</keyword>
<dbReference type="InterPro" id="IPR004405">
    <property type="entry name" value="TF_pelota"/>
</dbReference>
<dbReference type="InterPro" id="IPR038069">
    <property type="entry name" value="Pelota/DOM34_N"/>
</dbReference>
<dbReference type="SUPFAM" id="SSF159065">
    <property type="entry name" value="Dom34/Pelota N-terminal domain-like"/>
    <property type="match status" value="1"/>
</dbReference>
<evidence type="ECO:0000259" key="11">
    <source>
        <dbReference type="SMART" id="SM01194"/>
    </source>
</evidence>
<dbReference type="Gene3D" id="3.30.1330.30">
    <property type="match status" value="1"/>
</dbReference>
<feature type="domain" description="eRF1/Pelota-like N-terminal" evidence="11">
    <location>
        <begin position="1"/>
        <end position="125"/>
    </location>
</feature>
<dbReference type="PANTHER" id="PTHR10853">
    <property type="entry name" value="PELOTA"/>
    <property type="match status" value="1"/>
</dbReference>
<proteinExistence type="inferred from homology"/>
<evidence type="ECO:0000256" key="3">
    <source>
        <dbReference type="ARBA" id="ARBA00009504"/>
    </source>
</evidence>
<dbReference type="Gene3D" id="2.30.30.870">
    <property type="entry name" value="Pelota, domain A"/>
    <property type="match status" value="1"/>
</dbReference>
<dbReference type="GO" id="GO:0070966">
    <property type="term" value="P:nuclear-transcribed mRNA catabolic process, no-go decay"/>
    <property type="evidence" value="ECO:0007669"/>
    <property type="project" value="InterPro"/>
</dbReference>
<comment type="cofactor">
    <cofactor evidence="1 9">
        <name>a divalent metal cation</name>
        <dbReference type="ChEBI" id="CHEBI:60240"/>
    </cofactor>
</comment>
<name>A0A7D6BVM4_FERL1</name>
<dbReference type="Pfam" id="PF26356">
    <property type="entry name" value="Pelota_N"/>
    <property type="match status" value="1"/>
</dbReference>
<dbReference type="GO" id="GO:0005737">
    <property type="term" value="C:cytoplasm"/>
    <property type="evidence" value="ECO:0007669"/>
    <property type="project" value="UniProtKB-SubCell"/>
</dbReference>
<dbReference type="InterPro" id="IPR005142">
    <property type="entry name" value="eRF1_3"/>
</dbReference>
<dbReference type="PANTHER" id="PTHR10853:SF0">
    <property type="entry name" value="PROTEIN PELOTA HOMOLOG"/>
    <property type="match status" value="1"/>
</dbReference>
<evidence type="ECO:0000256" key="2">
    <source>
        <dbReference type="ARBA" id="ARBA00004496"/>
    </source>
</evidence>
<evidence type="ECO:0000256" key="9">
    <source>
        <dbReference type="HAMAP-Rule" id="MF_01853"/>
    </source>
</evidence>
<comment type="domain">
    <text evidence="9">The N-terminal domain has the RNA-binding Sm fold. It harbors the endoribonuclease activity.</text>
</comment>
<keyword evidence="7 9" id="KW-0255">Endonuclease</keyword>
<evidence type="ECO:0000256" key="10">
    <source>
        <dbReference type="SAM" id="Coils"/>
    </source>
</evidence>
<evidence type="ECO:0000313" key="13">
    <source>
        <dbReference type="Proteomes" id="UP000510821"/>
    </source>
</evidence>
<dbReference type="InterPro" id="IPR058547">
    <property type="entry name" value="Pelota_N"/>
</dbReference>
<keyword evidence="10" id="KW-0175">Coiled coil</keyword>
<comment type="subunit">
    <text evidence="9">Monomer.</text>
</comment>
<sequence length="345" mass="39074">MKVLSFDRKEGRMKLVPEVLEDLWHLERVLEPGDVVSSSSTRVFKASEAGEEERKKVHVELQAEKIDFSKSASKLRITGKIIGGGPEEYIQIGRYHTIDVELQKPFEIRKEWKNHQIQRIEKAKQSSKKPLIGIVVMDEGKALFATVREYGVEFGPELNSRISKGDEKFEEKRSQFFGDVMKQVRDMKVGRIIVAGPGFAKDNLKKFISDRDEELLKKLSFESCSTAEESGVYELLKKGVLSKIADEQRVQEEFSLLESFMKELSRESGLAVYGAEEVRKALECRAVAKLLVVDELLRKDKKIEELLDDAEKTKAEISLFSSESEAGKQLTGLSGIAAILRFAIR</sequence>
<dbReference type="GO" id="GO:0070651">
    <property type="term" value="P:nonfunctional rRNA decay"/>
    <property type="evidence" value="ECO:0007669"/>
    <property type="project" value="TreeGrafter"/>
</dbReference>
<dbReference type="EC" id="3.1.-.-" evidence="9"/>
<comment type="function">
    <text evidence="9">May function in recognizing stalled ribosomes, interact with stem-loop structures in stalled mRNA molecules, and effect endonucleolytic cleavage of the mRNA. May play a role in the release non-functional ribosomes and degradation of damaged mRNAs. Has endoribonuclease activity.</text>
</comment>
<dbReference type="KEGG" id="flt:Sv326_1309"/>
<evidence type="ECO:0000256" key="7">
    <source>
        <dbReference type="ARBA" id="ARBA00022759"/>
    </source>
</evidence>
<keyword evidence="8 9" id="KW-0378">Hydrolase</keyword>
<feature type="coiled-coil region" evidence="10">
    <location>
        <begin position="293"/>
        <end position="323"/>
    </location>
</feature>
<dbReference type="GO" id="GO:0046872">
    <property type="term" value="F:metal ion binding"/>
    <property type="evidence" value="ECO:0007669"/>
    <property type="project" value="UniProtKB-UniRule"/>
</dbReference>
<dbReference type="InterPro" id="IPR029064">
    <property type="entry name" value="Ribosomal_eL30-like_sf"/>
</dbReference>
<comment type="similarity">
    <text evidence="3 9">Belongs to the eukaryotic release factor 1 family. Pelota subfamily.</text>
</comment>
<evidence type="ECO:0000256" key="4">
    <source>
        <dbReference type="ARBA" id="ARBA00022490"/>
    </source>
</evidence>
<dbReference type="AlphaFoldDB" id="A0A7D6BVM4"/>
<evidence type="ECO:0000256" key="1">
    <source>
        <dbReference type="ARBA" id="ARBA00001968"/>
    </source>
</evidence>
<dbReference type="GO" id="GO:0004519">
    <property type="term" value="F:endonuclease activity"/>
    <property type="evidence" value="ECO:0007669"/>
    <property type="project" value="UniProtKB-UniRule"/>
</dbReference>
<dbReference type="GO" id="GO:0032790">
    <property type="term" value="P:ribosome disassembly"/>
    <property type="evidence" value="ECO:0007669"/>
    <property type="project" value="TreeGrafter"/>
</dbReference>
<organism evidence="12 13">
    <name type="scientific">Fermentimicrarchaeum limneticum</name>
    <dbReference type="NCBI Taxonomy" id="2795018"/>
    <lineage>
        <taxon>Archaea</taxon>
        <taxon>Candidatus Micrarchaeota</taxon>
        <taxon>Candidatus Fermentimicrarchaeales</taxon>
        <taxon>Candidatus Fermentimicrarchaeaceae</taxon>
        <taxon>Candidatus Fermentimicrarchaeum</taxon>
    </lineage>
</organism>
<dbReference type="InterPro" id="IPR023521">
    <property type="entry name" value="Pelota_arc"/>
</dbReference>
<protein>
    <recommendedName>
        <fullName evidence="9">Protein pelota homolog</fullName>
        <ecNumber evidence="9">3.1.-.-</ecNumber>
    </recommendedName>
</protein>
<dbReference type="InterPro" id="IPR005140">
    <property type="entry name" value="eRF1_Pelota-like_N"/>
</dbReference>
<comment type="subcellular location">
    <subcellularLocation>
        <location evidence="2 9">Cytoplasm</location>
    </subcellularLocation>
</comment>
<dbReference type="SMART" id="SM01194">
    <property type="entry name" value="eRF1_1"/>
    <property type="match status" value="1"/>
</dbReference>
<evidence type="ECO:0000256" key="6">
    <source>
        <dbReference type="ARBA" id="ARBA00022723"/>
    </source>
</evidence>
<dbReference type="SUPFAM" id="SSF55315">
    <property type="entry name" value="L30e-like"/>
    <property type="match status" value="1"/>
</dbReference>
<dbReference type="SUPFAM" id="SSF53137">
    <property type="entry name" value="Translational machinery components"/>
    <property type="match status" value="1"/>
</dbReference>
<dbReference type="InterPro" id="IPR042226">
    <property type="entry name" value="eFR1_2_sf"/>
</dbReference>
<dbReference type="Pfam" id="PF03465">
    <property type="entry name" value="eRF1_3"/>
    <property type="match status" value="1"/>
</dbReference>
<dbReference type="HAMAP" id="MF_01853">
    <property type="entry name" value="PelO"/>
    <property type="match status" value="1"/>
</dbReference>
<gene>
    <name evidence="9" type="primary">pelA</name>
    <name evidence="12" type="ORF">Sv326_1309</name>
</gene>
<dbReference type="InterPro" id="IPR005141">
    <property type="entry name" value="eRF1_2"/>
</dbReference>
<dbReference type="Pfam" id="PF03464">
    <property type="entry name" value="eRF1_2"/>
    <property type="match status" value="1"/>
</dbReference>
<dbReference type="NCBIfam" id="TIGR00111">
    <property type="entry name" value="pelota"/>
    <property type="match status" value="1"/>
</dbReference>
<keyword evidence="4 9" id="KW-0963">Cytoplasm</keyword>
<evidence type="ECO:0000313" key="12">
    <source>
        <dbReference type="EMBL" id="QLJ53484.1"/>
    </source>
</evidence>
<dbReference type="GO" id="GO:0070481">
    <property type="term" value="P:nuclear-transcribed mRNA catabolic process, non-stop decay"/>
    <property type="evidence" value="ECO:0007669"/>
    <property type="project" value="InterPro"/>
</dbReference>
<dbReference type="EMBL" id="CP058998">
    <property type="protein sequence ID" value="QLJ53484.1"/>
    <property type="molecule type" value="Genomic_DNA"/>
</dbReference>
<keyword evidence="5 9" id="KW-0540">Nuclease</keyword>
<evidence type="ECO:0000256" key="8">
    <source>
        <dbReference type="ARBA" id="ARBA00022801"/>
    </source>
</evidence>
<dbReference type="Gene3D" id="3.30.420.60">
    <property type="entry name" value="eRF1 domain 2"/>
    <property type="match status" value="1"/>
</dbReference>
<accession>A0A7D6BVM4</accession>
<dbReference type="Proteomes" id="UP000510821">
    <property type="component" value="Chromosome"/>
</dbReference>
<dbReference type="GO" id="GO:0016787">
    <property type="term" value="F:hydrolase activity"/>
    <property type="evidence" value="ECO:0007669"/>
    <property type="project" value="UniProtKB-KW"/>
</dbReference>
<reference evidence="13" key="1">
    <citation type="submission" date="2020-07" db="EMBL/GenBank/DDBJ databases">
        <title>Metabolic diversity and evolutionary history of the archaeal phylum ###Micrarchaeota### uncovered from a freshwater lake metagenome.</title>
        <authorList>
            <person name="Kadnikov V.V."/>
            <person name="Savvichev A.S."/>
            <person name="Mardanov A.V."/>
            <person name="Beletsky A.V."/>
            <person name="Chupakov A.V."/>
            <person name="Kokryatskaya N.M."/>
            <person name="Pimenov N.V."/>
            <person name="Ravin N.V."/>
        </authorList>
    </citation>
    <scope>NUCLEOTIDE SEQUENCE [LARGE SCALE GENOMIC DNA]</scope>
</reference>